<dbReference type="InterPro" id="IPR013325">
    <property type="entry name" value="RNA_pol_sigma_r2"/>
</dbReference>
<dbReference type="InterPro" id="IPR014284">
    <property type="entry name" value="RNA_pol_sigma-70_dom"/>
</dbReference>
<dbReference type="InterPro" id="IPR013249">
    <property type="entry name" value="RNA_pol_sigma70_r4_t2"/>
</dbReference>
<feature type="domain" description="RNA polymerase sigma-70 region 2" evidence="5">
    <location>
        <begin position="28"/>
        <end position="91"/>
    </location>
</feature>
<organism evidence="7 8">
    <name type="scientific">Belliella filtrata</name>
    <dbReference type="NCBI Taxonomy" id="2923435"/>
    <lineage>
        <taxon>Bacteria</taxon>
        <taxon>Pseudomonadati</taxon>
        <taxon>Bacteroidota</taxon>
        <taxon>Cytophagia</taxon>
        <taxon>Cytophagales</taxon>
        <taxon>Cyclobacteriaceae</taxon>
        <taxon>Belliella</taxon>
    </lineage>
</organism>
<dbReference type="NCBIfam" id="TIGR02985">
    <property type="entry name" value="Sig70_bacteroi1"/>
    <property type="match status" value="1"/>
</dbReference>
<evidence type="ECO:0000256" key="2">
    <source>
        <dbReference type="ARBA" id="ARBA00023015"/>
    </source>
</evidence>
<feature type="domain" description="RNA polymerase sigma factor 70 region 4 type 2" evidence="6">
    <location>
        <begin position="123"/>
        <end position="175"/>
    </location>
</feature>
<dbReference type="SUPFAM" id="SSF88659">
    <property type="entry name" value="Sigma3 and sigma4 domains of RNA polymerase sigma factors"/>
    <property type="match status" value="1"/>
</dbReference>
<dbReference type="PANTHER" id="PTHR43133">
    <property type="entry name" value="RNA POLYMERASE ECF-TYPE SIGMA FACTO"/>
    <property type="match status" value="1"/>
</dbReference>
<dbReference type="Pfam" id="PF08281">
    <property type="entry name" value="Sigma70_r4_2"/>
    <property type="match status" value="1"/>
</dbReference>
<dbReference type="Pfam" id="PF04542">
    <property type="entry name" value="Sigma70_r2"/>
    <property type="match status" value="1"/>
</dbReference>
<dbReference type="InterPro" id="IPR007627">
    <property type="entry name" value="RNA_pol_sigma70_r2"/>
</dbReference>
<dbReference type="InterPro" id="IPR014327">
    <property type="entry name" value="RNA_pol_sigma70_bacteroid"/>
</dbReference>
<keyword evidence="2" id="KW-0805">Transcription regulation</keyword>
<protein>
    <submittedName>
        <fullName evidence="7">RNA polymerase sigma-70 factor</fullName>
    </submittedName>
</protein>
<dbReference type="NCBIfam" id="TIGR02937">
    <property type="entry name" value="sigma70-ECF"/>
    <property type="match status" value="1"/>
</dbReference>
<dbReference type="Proteomes" id="UP001165489">
    <property type="component" value="Unassembled WGS sequence"/>
</dbReference>
<gene>
    <name evidence="7" type="ORF">MM239_18510</name>
</gene>
<dbReference type="InterPro" id="IPR036388">
    <property type="entry name" value="WH-like_DNA-bd_sf"/>
</dbReference>
<evidence type="ECO:0000256" key="1">
    <source>
        <dbReference type="ARBA" id="ARBA00010641"/>
    </source>
</evidence>
<dbReference type="PANTHER" id="PTHR43133:SF46">
    <property type="entry name" value="RNA POLYMERASE SIGMA-70 FACTOR ECF SUBFAMILY"/>
    <property type="match status" value="1"/>
</dbReference>
<dbReference type="CDD" id="cd06171">
    <property type="entry name" value="Sigma70_r4"/>
    <property type="match status" value="1"/>
</dbReference>
<evidence type="ECO:0000259" key="5">
    <source>
        <dbReference type="Pfam" id="PF04542"/>
    </source>
</evidence>
<evidence type="ECO:0000313" key="7">
    <source>
        <dbReference type="EMBL" id="MCH7411391.1"/>
    </source>
</evidence>
<dbReference type="Gene3D" id="1.10.10.10">
    <property type="entry name" value="Winged helix-like DNA-binding domain superfamily/Winged helix DNA-binding domain"/>
    <property type="match status" value="1"/>
</dbReference>
<dbReference type="RefSeq" id="WP_241349787.1">
    <property type="nucleotide sequence ID" value="NZ_JAKZGP010000074.1"/>
</dbReference>
<dbReference type="Gene3D" id="1.10.1740.10">
    <property type="match status" value="1"/>
</dbReference>
<evidence type="ECO:0000256" key="3">
    <source>
        <dbReference type="ARBA" id="ARBA00023082"/>
    </source>
</evidence>
<dbReference type="InterPro" id="IPR039425">
    <property type="entry name" value="RNA_pol_sigma-70-like"/>
</dbReference>
<evidence type="ECO:0000259" key="6">
    <source>
        <dbReference type="Pfam" id="PF08281"/>
    </source>
</evidence>
<proteinExistence type="inferred from homology"/>
<keyword evidence="3" id="KW-0731">Sigma factor</keyword>
<dbReference type="SUPFAM" id="SSF88946">
    <property type="entry name" value="Sigma2 domain of RNA polymerase sigma factors"/>
    <property type="match status" value="1"/>
</dbReference>
<dbReference type="EMBL" id="JAKZGP010000074">
    <property type="protein sequence ID" value="MCH7411391.1"/>
    <property type="molecule type" value="Genomic_DNA"/>
</dbReference>
<keyword evidence="4" id="KW-0804">Transcription</keyword>
<name>A0ABS9V4R9_9BACT</name>
<reference evidence="7" key="1">
    <citation type="submission" date="2022-03" db="EMBL/GenBank/DDBJ databases">
        <title>De novo assembled genomes of Belliella spp. (Cyclobacteriaceae) strains.</title>
        <authorList>
            <person name="Szabo A."/>
            <person name="Korponai K."/>
            <person name="Felfoldi T."/>
        </authorList>
    </citation>
    <scope>NUCLEOTIDE SEQUENCE</scope>
    <source>
        <strain evidence="7">DSM 111904</strain>
    </source>
</reference>
<keyword evidence="8" id="KW-1185">Reference proteome</keyword>
<dbReference type="InterPro" id="IPR013324">
    <property type="entry name" value="RNA_pol_sigma_r3/r4-like"/>
</dbReference>
<evidence type="ECO:0000313" key="8">
    <source>
        <dbReference type="Proteomes" id="UP001165489"/>
    </source>
</evidence>
<evidence type="ECO:0000256" key="4">
    <source>
        <dbReference type="ARBA" id="ARBA00023163"/>
    </source>
</evidence>
<sequence>MDYSLLQDEELVDHLVQGEDEKAFREIYNRYWKQIFLQAYRKTGDRETAEGLTQDLFMSLWDRRNLIGIQHLSGWLNQSIRYAIINFYKSQLVKEKYKQFAKNHFNTSESSTDHLARLNELSESISQALDSLPEKTRIVFKMSREENKSVKEIASLLDLSEKAVEYHISQSLKKLRVYLKDYFLGLLFMIFKVW</sequence>
<comment type="similarity">
    <text evidence="1">Belongs to the sigma-70 factor family. ECF subfamily.</text>
</comment>
<comment type="caution">
    <text evidence="7">The sequence shown here is derived from an EMBL/GenBank/DDBJ whole genome shotgun (WGS) entry which is preliminary data.</text>
</comment>
<accession>A0ABS9V4R9</accession>